<keyword evidence="8 10" id="KW-0472">Membrane</keyword>
<feature type="transmembrane region" description="Helical" evidence="10">
    <location>
        <begin position="135"/>
        <end position="152"/>
    </location>
</feature>
<accession>A0A9P6IME8</accession>
<comment type="similarity">
    <text evidence="2">Belongs to the ABC transporter superfamily. ABCC family. Conjugate transporter (TC 3.A.1.208) subfamily.</text>
</comment>
<feature type="non-terminal residue" evidence="12">
    <location>
        <position position="1"/>
    </location>
</feature>
<feature type="domain" description="ABC transmembrane type-1" evidence="11">
    <location>
        <begin position="101"/>
        <end position="376"/>
    </location>
</feature>
<dbReference type="OrthoDB" id="6500128at2759"/>
<evidence type="ECO:0000256" key="2">
    <source>
        <dbReference type="ARBA" id="ARBA00009726"/>
    </source>
</evidence>
<name>A0A9P6IME8_9FUNG</name>
<dbReference type="PROSITE" id="PS50929">
    <property type="entry name" value="ABC_TM1F"/>
    <property type="match status" value="1"/>
</dbReference>
<dbReference type="PANTHER" id="PTHR24223">
    <property type="entry name" value="ATP-BINDING CASSETTE SUB-FAMILY C"/>
    <property type="match status" value="1"/>
</dbReference>
<keyword evidence="13" id="KW-1185">Reference proteome</keyword>
<evidence type="ECO:0000256" key="6">
    <source>
        <dbReference type="ARBA" id="ARBA00022840"/>
    </source>
</evidence>
<evidence type="ECO:0000256" key="8">
    <source>
        <dbReference type="ARBA" id="ARBA00023136"/>
    </source>
</evidence>
<dbReference type="InterPro" id="IPR027417">
    <property type="entry name" value="P-loop_NTPase"/>
</dbReference>
<dbReference type="Proteomes" id="UP000749646">
    <property type="component" value="Unassembled WGS sequence"/>
</dbReference>
<dbReference type="InterPro" id="IPR044746">
    <property type="entry name" value="ABCC_6TM_D1"/>
</dbReference>
<dbReference type="GO" id="GO:0016020">
    <property type="term" value="C:membrane"/>
    <property type="evidence" value="ECO:0007669"/>
    <property type="project" value="UniProtKB-SubCell"/>
</dbReference>
<evidence type="ECO:0000256" key="3">
    <source>
        <dbReference type="ARBA" id="ARBA00022448"/>
    </source>
</evidence>
<dbReference type="Gene3D" id="3.40.50.300">
    <property type="entry name" value="P-loop containing nucleotide triphosphate hydrolases"/>
    <property type="match status" value="1"/>
</dbReference>
<gene>
    <name evidence="12" type="ORF">BGZ65_011307</name>
</gene>
<feature type="transmembrane region" description="Helical" evidence="10">
    <location>
        <begin position="88"/>
        <end position="106"/>
    </location>
</feature>
<evidence type="ECO:0000256" key="4">
    <source>
        <dbReference type="ARBA" id="ARBA00022692"/>
    </source>
</evidence>
<keyword evidence="6" id="KW-0067">ATP-binding</keyword>
<evidence type="ECO:0000256" key="5">
    <source>
        <dbReference type="ARBA" id="ARBA00022741"/>
    </source>
</evidence>
<dbReference type="AlphaFoldDB" id="A0A9P6IME8"/>
<dbReference type="SUPFAM" id="SSF52540">
    <property type="entry name" value="P-loop containing nucleoside triphosphate hydrolases"/>
    <property type="match status" value="1"/>
</dbReference>
<reference evidence="12" key="1">
    <citation type="journal article" date="2020" name="Fungal Divers.">
        <title>Resolving the Mortierellaceae phylogeny through synthesis of multi-gene phylogenetics and phylogenomics.</title>
        <authorList>
            <person name="Vandepol N."/>
            <person name="Liber J."/>
            <person name="Desiro A."/>
            <person name="Na H."/>
            <person name="Kennedy M."/>
            <person name="Barry K."/>
            <person name="Grigoriev I.V."/>
            <person name="Miller A.N."/>
            <person name="O'Donnell K."/>
            <person name="Stajich J.E."/>
            <person name="Bonito G."/>
        </authorList>
    </citation>
    <scope>NUCLEOTIDE SEQUENCE</scope>
    <source>
        <strain evidence="12">MES-2147</strain>
    </source>
</reference>
<evidence type="ECO:0000256" key="1">
    <source>
        <dbReference type="ARBA" id="ARBA00004141"/>
    </source>
</evidence>
<keyword evidence="5" id="KW-0547">Nucleotide-binding</keyword>
<evidence type="ECO:0000256" key="7">
    <source>
        <dbReference type="ARBA" id="ARBA00022989"/>
    </source>
</evidence>
<organism evidence="12 13">
    <name type="scientific">Modicella reniformis</name>
    <dbReference type="NCBI Taxonomy" id="1440133"/>
    <lineage>
        <taxon>Eukaryota</taxon>
        <taxon>Fungi</taxon>
        <taxon>Fungi incertae sedis</taxon>
        <taxon>Mucoromycota</taxon>
        <taxon>Mortierellomycotina</taxon>
        <taxon>Mortierellomycetes</taxon>
        <taxon>Mortierellales</taxon>
        <taxon>Mortierellaceae</taxon>
        <taxon>Modicella</taxon>
    </lineage>
</organism>
<evidence type="ECO:0000256" key="9">
    <source>
        <dbReference type="SAM" id="MobiDB-lite"/>
    </source>
</evidence>
<dbReference type="Pfam" id="PF00664">
    <property type="entry name" value="ABC_membrane"/>
    <property type="match status" value="1"/>
</dbReference>
<evidence type="ECO:0000313" key="13">
    <source>
        <dbReference type="Proteomes" id="UP000749646"/>
    </source>
</evidence>
<feature type="transmembrane region" description="Helical" evidence="10">
    <location>
        <begin position="210"/>
        <end position="229"/>
    </location>
</feature>
<comment type="subcellular location">
    <subcellularLocation>
        <location evidence="1">Membrane</location>
        <topology evidence="1">Multi-pass membrane protein</topology>
    </subcellularLocation>
</comment>
<feature type="transmembrane region" description="Helical" evidence="10">
    <location>
        <begin position="320"/>
        <end position="340"/>
    </location>
</feature>
<keyword evidence="4 10" id="KW-0812">Transmembrane</keyword>
<dbReference type="GO" id="GO:0005524">
    <property type="term" value="F:ATP binding"/>
    <property type="evidence" value="ECO:0007669"/>
    <property type="project" value="UniProtKB-KW"/>
</dbReference>
<dbReference type="InterPro" id="IPR036640">
    <property type="entry name" value="ABC1_TM_sf"/>
</dbReference>
<comment type="caution">
    <text evidence="12">The sequence shown here is derived from an EMBL/GenBank/DDBJ whole genome shotgun (WGS) entry which is preliminary data.</text>
</comment>
<sequence>MTHDKHPPAAIEQANILSYITFNWIQPMLLHGRKHTLVADDLQRLSENDKIQRISDLMLREWTHEVEAKKQANMSHNKRMKRPNLYKVLWRCFGLYACVPFVSGLMECACKIGEAVLLGHVIRFFDKPDMAVAEGMGYAMALFLVTLFRGTVHHHNFFHVLRIGTWTRQSLIALMYRKCLTLSTSSSISTGTVVNMISNDLQPFENCAPFGLYAVLGPLEMIAVMYFLWKEIGVACFSGLLALSLLMPIQVLFSRRFGTIRTKTVQARDDRIRTLSDVFSGIELVKLCAWEVPFQEKVMMLRSIELNYIWKANTMRAINMSIYFFFQPLVALFAFVTYWLQGGTLAPDKVFVSLTLFNILRQTMTSFFPKALESMAEVRVSAKRITDFLMLPELRTIGDELEDANMDLDSDSDPNPDAVNTKGGDPILDALIEMRDASFSWAIVSEEKNEILEPSAKEKKQKEDQNKEKAHHDIHKDNDVVALDSLKKPILSHITMSLHRDELLAIVGPVGCGKSSF</sequence>
<dbReference type="InterPro" id="IPR011527">
    <property type="entry name" value="ABC1_TM_dom"/>
</dbReference>
<dbReference type="PANTHER" id="PTHR24223:SF456">
    <property type="entry name" value="MULTIDRUG RESISTANCE-ASSOCIATED PROTEIN LETHAL(2)03659"/>
    <property type="match status" value="1"/>
</dbReference>
<evidence type="ECO:0000313" key="12">
    <source>
        <dbReference type="EMBL" id="KAF9939156.1"/>
    </source>
</evidence>
<dbReference type="EMBL" id="JAAAHW010009550">
    <property type="protein sequence ID" value="KAF9939156.1"/>
    <property type="molecule type" value="Genomic_DNA"/>
</dbReference>
<feature type="region of interest" description="Disordered" evidence="9">
    <location>
        <begin position="452"/>
        <end position="473"/>
    </location>
</feature>
<dbReference type="CDD" id="cd18579">
    <property type="entry name" value="ABC_6TM_ABCC_D1"/>
    <property type="match status" value="1"/>
</dbReference>
<dbReference type="SUPFAM" id="SSF90123">
    <property type="entry name" value="ABC transporter transmembrane region"/>
    <property type="match status" value="1"/>
</dbReference>
<keyword evidence="7 10" id="KW-1133">Transmembrane helix</keyword>
<feature type="transmembrane region" description="Helical" evidence="10">
    <location>
        <begin position="235"/>
        <end position="253"/>
    </location>
</feature>
<evidence type="ECO:0000259" key="11">
    <source>
        <dbReference type="PROSITE" id="PS50929"/>
    </source>
</evidence>
<proteinExistence type="inferred from homology"/>
<dbReference type="GO" id="GO:0140359">
    <property type="term" value="F:ABC-type transporter activity"/>
    <property type="evidence" value="ECO:0007669"/>
    <property type="project" value="InterPro"/>
</dbReference>
<dbReference type="Gene3D" id="1.20.1560.10">
    <property type="entry name" value="ABC transporter type 1, transmembrane domain"/>
    <property type="match status" value="1"/>
</dbReference>
<keyword evidence="3" id="KW-0813">Transport</keyword>
<evidence type="ECO:0000256" key="10">
    <source>
        <dbReference type="SAM" id="Phobius"/>
    </source>
</evidence>
<protein>
    <recommendedName>
        <fullName evidence="11">ABC transmembrane type-1 domain-containing protein</fullName>
    </recommendedName>
</protein>
<dbReference type="InterPro" id="IPR050173">
    <property type="entry name" value="ABC_transporter_C-like"/>
</dbReference>